<name>A0A1M5J555_9ALTE</name>
<organism evidence="9 10">
    <name type="scientific">Marisediminitalea aggregata</name>
    <dbReference type="NCBI Taxonomy" id="634436"/>
    <lineage>
        <taxon>Bacteria</taxon>
        <taxon>Pseudomonadati</taxon>
        <taxon>Pseudomonadota</taxon>
        <taxon>Gammaproteobacteria</taxon>
        <taxon>Alteromonadales</taxon>
        <taxon>Alteromonadaceae</taxon>
        <taxon>Marisediminitalea</taxon>
    </lineage>
</organism>
<protein>
    <recommendedName>
        <fullName evidence="6 7">6-phosphogluconolactonase</fullName>
        <shortName evidence="7">6PGL</shortName>
        <ecNumber evidence="5 7">3.1.1.31</ecNumber>
    </recommendedName>
</protein>
<dbReference type="GO" id="GO:0006098">
    <property type="term" value="P:pentose-phosphate shunt"/>
    <property type="evidence" value="ECO:0007669"/>
    <property type="project" value="UniProtKB-UniPathway"/>
</dbReference>
<comment type="pathway">
    <text evidence="3 7">Carbohydrate degradation; pentose phosphate pathway; D-ribulose 5-phosphate from D-glucose 6-phosphate (oxidative stage): step 2/3.</text>
</comment>
<comment type="function">
    <text evidence="2 7">Hydrolysis of 6-phosphogluconolactone to 6-phosphogluconate.</text>
</comment>
<keyword evidence="7" id="KW-0378">Hydrolase</keyword>
<dbReference type="NCBIfam" id="TIGR01198">
    <property type="entry name" value="pgl"/>
    <property type="match status" value="1"/>
</dbReference>
<dbReference type="InterPro" id="IPR037171">
    <property type="entry name" value="NagB/RpiA_transferase-like"/>
</dbReference>
<evidence type="ECO:0000259" key="8">
    <source>
        <dbReference type="Pfam" id="PF01182"/>
    </source>
</evidence>
<evidence type="ECO:0000256" key="3">
    <source>
        <dbReference type="ARBA" id="ARBA00004961"/>
    </source>
</evidence>
<gene>
    <name evidence="7" type="primary">pgl</name>
    <name evidence="9" type="ORF">SAMN05216361_1927</name>
</gene>
<dbReference type="PANTHER" id="PTHR11054">
    <property type="entry name" value="6-PHOSPHOGLUCONOLACTONASE"/>
    <property type="match status" value="1"/>
</dbReference>
<dbReference type="GO" id="GO:0005975">
    <property type="term" value="P:carbohydrate metabolic process"/>
    <property type="evidence" value="ECO:0007669"/>
    <property type="project" value="UniProtKB-UniRule"/>
</dbReference>
<evidence type="ECO:0000313" key="9">
    <source>
        <dbReference type="EMBL" id="SHG35143.1"/>
    </source>
</evidence>
<dbReference type="InterPro" id="IPR039104">
    <property type="entry name" value="6PGL"/>
</dbReference>
<dbReference type="Gene3D" id="3.40.50.1360">
    <property type="match status" value="1"/>
</dbReference>
<dbReference type="CDD" id="cd01400">
    <property type="entry name" value="6PGL"/>
    <property type="match status" value="1"/>
</dbReference>
<reference evidence="10" key="1">
    <citation type="submission" date="2016-11" db="EMBL/GenBank/DDBJ databases">
        <authorList>
            <person name="Varghese N."/>
            <person name="Submissions S."/>
        </authorList>
    </citation>
    <scope>NUCLEOTIDE SEQUENCE [LARGE SCALE GENOMIC DNA]</scope>
    <source>
        <strain evidence="10">CGMCC 1.8995</strain>
    </source>
</reference>
<dbReference type="PANTHER" id="PTHR11054:SF0">
    <property type="entry name" value="6-PHOSPHOGLUCONOLACTONASE"/>
    <property type="match status" value="1"/>
</dbReference>
<dbReference type="Pfam" id="PF01182">
    <property type="entry name" value="Glucosamine_iso"/>
    <property type="match status" value="1"/>
</dbReference>
<dbReference type="AlphaFoldDB" id="A0A1M5J555"/>
<dbReference type="UniPathway" id="UPA00115">
    <property type="reaction ID" value="UER00409"/>
</dbReference>
<accession>A0A1M5J555</accession>
<dbReference type="RefSeq" id="WP_073321596.1">
    <property type="nucleotide sequence ID" value="NZ_FQWD01000003.1"/>
</dbReference>
<evidence type="ECO:0000256" key="1">
    <source>
        <dbReference type="ARBA" id="ARBA00000832"/>
    </source>
</evidence>
<dbReference type="InterPro" id="IPR005900">
    <property type="entry name" value="6-phosphogluconolactonase_DevB"/>
</dbReference>
<evidence type="ECO:0000256" key="7">
    <source>
        <dbReference type="RuleBase" id="RU365095"/>
    </source>
</evidence>
<evidence type="ECO:0000256" key="6">
    <source>
        <dbReference type="ARBA" id="ARBA00020337"/>
    </source>
</evidence>
<evidence type="ECO:0000256" key="4">
    <source>
        <dbReference type="ARBA" id="ARBA00010662"/>
    </source>
</evidence>
<dbReference type="InterPro" id="IPR006148">
    <property type="entry name" value="Glc/Gal-6P_isomerase"/>
</dbReference>
<sequence length="230" mass="24484">MALIESVYESAEALNTAFADDIARLLSDAIASRGKASLMVSGGRTPLPLFQALCNADIDWSNVDVSLVDERWVDEQDDASNTKLVKQNLLVGKAAAARFVDMKSAESDAADAVLDCEARLATMSQPFDVLILGMGEDGHTASLFPCSEQLEAGLDMNSGRVCIATQPTTAPHQRMSLTLPAIVSSRNIFLHLTGDKKRDVLNDALANASAAEKPIVAVVNAAQVTLKWAP</sequence>
<proteinExistence type="inferred from homology"/>
<keyword evidence="10" id="KW-1185">Reference proteome</keyword>
<dbReference type="OrthoDB" id="9810967at2"/>
<evidence type="ECO:0000256" key="2">
    <source>
        <dbReference type="ARBA" id="ARBA00002681"/>
    </source>
</evidence>
<dbReference type="SUPFAM" id="SSF100950">
    <property type="entry name" value="NagB/RpiA/CoA transferase-like"/>
    <property type="match status" value="1"/>
</dbReference>
<dbReference type="EC" id="3.1.1.31" evidence="5 7"/>
<evidence type="ECO:0000313" key="10">
    <source>
        <dbReference type="Proteomes" id="UP000184520"/>
    </source>
</evidence>
<evidence type="ECO:0000256" key="5">
    <source>
        <dbReference type="ARBA" id="ARBA00013198"/>
    </source>
</evidence>
<comment type="similarity">
    <text evidence="4 7">Belongs to the glucosamine/galactosamine-6-phosphate isomerase family. 6-phosphogluconolactonase subfamily.</text>
</comment>
<dbReference type="Proteomes" id="UP000184520">
    <property type="component" value="Unassembled WGS sequence"/>
</dbReference>
<dbReference type="GO" id="GO:0017057">
    <property type="term" value="F:6-phosphogluconolactonase activity"/>
    <property type="evidence" value="ECO:0007669"/>
    <property type="project" value="UniProtKB-UniRule"/>
</dbReference>
<dbReference type="STRING" id="634436.SAMN05216361_1927"/>
<feature type="domain" description="Glucosamine/galactosamine-6-phosphate isomerase" evidence="8">
    <location>
        <begin position="10"/>
        <end position="225"/>
    </location>
</feature>
<comment type="catalytic activity">
    <reaction evidence="1 7">
        <text>6-phospho-D-glucono-1,5-lactone + H2O = 6-phospho-D-gluconate + H(+)</text>
        <dbReference type="Rhea" id="RHEA:12556"/>
        <dbReference type="ChEBI" id="CHEBI:15377"/>
        <dbReference type="ChEBI" id="CHEBI:15378"/>
        <dbReference type="ChEBI" id="CHEBI:57955"/>
        <dbReference type="ChEBI" id="CHEBI:58759"/>
        <dbReference type="EC" id="3.1.1.31"/>
    </reaction>
</comment>
<dbReference type="EMBL" id="FQWD01000003">
    <property type="protein sequence ID" value="SHG35143.1"/>
    <property type="molecule type" value="Genomic_DNA"/>
</dbReference>